<accession>A5CB70</accession>
<dbReference type="EMBL" id="AM488806">
    <property type="protein sequence ID" value="CAN84163.1"/>
    <property type="molecule type" value="Genomic_DNA"/>
</dbReference>
<sequence>MAWACCLLPSFPATSHGIVPIVDLSWCTGYCAHVLCVGILVRVSYRLEPLDHGIVPMVSSAGLPHKASAPSCLRGEGVGYTKPRVVAVTGWTPHMSWSPCVCA</sequence>
<evidence type="ECO:0000313" key="2">
    <source>
        <dbReference type="EMBL" id="CAN84163.1"/>
    </source>
</evidence>
<reference evidence="2" key="1">
    <citation type="journal article" date="2007" name="PLoS ONE">
        <title>The first genome sequence of an elite grapevine cultivar (Pinot noir Vitis vinifera L.): coping with a highly heterozygous genome.</title>
        <authorList>
            <person name="Velasco R."/>
            <person name="Zharkikh A."/>
            <person name="Troggio M."/>
            <person name="Cartwright D.A."/>
            <person name="Cestaro A."/>
            <person name="Pruss D."/>
            <person name="Pindo M."/>
            <person name="FitzGerald L.M."/>
            <person name="Vezzulli S."/>
            <person name="Reid J."/>
            <person name="Malacarne G."/>
            <person name="Iliev D."/>
            <person name="Coppola G."/>
            <person name="Wardell B."/>
            <person name="Micheletti D."/>
            <person name="Macalma T."/>
            <person name="Facci M."/>
            <person name="Mitchell J.T."/>
            <person name="Perazzolli M."/>
            <person name="Eldredge G."/>
            <person name="Gatto P."/>
            <person name="Oyzerski R."/>
            <person name="Moretto M."/>
            <person name="Gutin N."/>
            <person name="Stefanini M."/>
            <person name="Chen Y."/>
            <person name="Segala C."/>
            <person name="Davenport C."/>
            <person name="Dematte L."/>
            <person name="Mraz A."/>
            <person name="Battilana J."/>
            <person name="Stormo K."/>
            <person name="Costa F."/>
            <person name="Tao Q."/>
            <person name="Si-Ammour A."/>
            <person name="Harkins T."/>
            <person name="Lackey A."/>
            <person name="Perbost C."/>
            <person name="Taillon B."/>
            <person name="Stella A."/>
            <person name="Solovyev V."/>
            <person name="Fawcett J.A."/>
            <person name="Sterck L."/>
            <person name="Vandepoele K."/>
            <person name="Grando S.M."/>
            <person name="Toppo S."/>
            <person name="Moser C."/>
            <person name="Lanchbury J."/>
            <person name="Bogden R."/>
            <person name="Skolnick M."/>
            <person name="Sgaramella V."/>
            <person name="Bhatnagar S.K."/>
            <person name="Fontana P."/>
            <person name="Gutin A."/>
            <person name="Van de Peer Y."/>
            <person name="Salamini F."/>
            <person name="Viola R."/>
        </authorList>
    </citation>
    <scope>NUCLEOTIDE SEQUENCE</scope>
</reference>
<feature type="chain" id="PRO_5002678714" description="Secreted protein" evidence="1">
    <location>
        <begin position="18"/>
        <end position="103"/>
    </location>
</feature>
<evidence type="ECO:0008006" key="3">
    <source>
        <dbReference type="Google" id="ProtNLM"/>
    </source>
</evidence>
<gene>
    <name evidence="2" type="ORF">VITISV_026627</name>
</gene>
<keyword evidence="1" id="KW-0732">Signal</keyword>
<name>A5CB70_VITVI</name>
<feature type="signal peptide" evidence="1">
    <location>
        <begin position="1"/>
        <end position="17"/>
    </location>
</feature>
<protein>
    <recommendedName>
        <fullName evidence="3">Secreted protein</fullName>
    </recommendedName>
</protein>
<organism evidence="2">
    <name type="scientific">Vitis vinifera</name>
    <name type="common">Grape</name>
    <dbReference type="NCBI Taxonomy" id="29760"/>
    <lineage>
        <taxon>Eukaryota</taxon>
        <taxon>Viridiplantae</taxon>
        <taxon>Streptophyta</taxon>
        <taxon>Embryophyta</taxon>
        <taxon>Tracheophyta</taxon>
        <taxon>Spermatophyta</taxon>
        <taxon>Magnoliopsida</taxon>
        <taxon>eudicotyledons</taxon>
        <taxon>Gunneridae</taxon>
        <taxon>Pentapetalae</taxon>
        <taxon>rosids</taxon>
        <taxon>Vitales</taxon>
        <taxon>Vitaceae</taxon>
        <taxon>Viteae</taxon>
        <taxon>Vitis</taxon>
    </lineage>
</organism>
<proteinExistence type="predicted"/>
<dbReference type="AlphaFoldDB" id="A5CB70"/>
<evidence type="ECO:0000256" key="1">
    <source>
        <dbReference type="SAM" id="SignalP"/>
    </source>
</evidence>